<dbReference type="RefSeq" id="WP_171834739.1">
    <property type="nucleotide sequence ID" value="NZ_CP053708.1"/>
</dbReference>
<dbReference type="Proteomes" id="UP000500767">
    <property type="component" value="Chromosome"/>
</dbReference>
<dbReference type="PANTHER" id="PTHR34475">
    <property type="match status" value="1"/>
</dbReference>
<feature type="compositionally biased region" description="Low complexity" evidence="1">
    <location>
        <begin position="187"/>
        <end position="198"/>
    </location>
</feature>
<reference evidence="3 4" key="1">
    <citation type="journal article" date="2014" name="World J. Microbiol. Biotechnol.">
        <title>Biodiversity and physiological characteristics of Antarctic and Arctic lichens-associated bacteria.</title>
        <authorList>
            <person name="Lee Y.M."/>
            <person name="Kim E.H."/>
            <person name="Lee H.K."/>
            <person name="Hong S.G."/>
        </authorList>
    </citation>
    <scope>NUCLEOTIDE SEQUENCE [LARGE SCALE GENOMIC DNA]</scope>
    <source>
        <strain evidence="3 4">PAMC 26569</strain>
    </source>
</reference>
<dbReference type="InterPro" id="IPR025194">
    <property type="entry name" value="RodZ-like_C"/>
</dbReference>
<dbReference type="PANTHER" id="PTHR34475:SF1">
    <property type="entry name" value="CYTOSKELETON PROTEIN RODZ"/>
    <property type="match status" value="1"/>
</dbReference>
<dbReference type="InterPro" id="IPR010982">
    <property type="entry name" value="Lambda_DNA-bd_dom_sf"/>
</dbReference>
<evidence type="ECO:0000313" key="4">
    <source>
        <dbReference type="Proteomes" id="UP000500767"/>
    </source>
</evidence>
<proteinExistence type="predicted"/>
<name>A0A6M8HN31_9PROT</name>
<dbReference type="Pfam" id="PF13464">
    <property type="entry name" value="RodZ_C"/>
    <property type="match status" value="1"/>
</dbReference>
<accession>A0A6M8HN31</accession>
<feature type="domain" description="Cytoskeleton protein RodZ-like C-terminal" evidence="2">
    <location>
        <begin position="257"/>
        <end position="326"/>
    </location>
</feature>
<feature type="compositionally biased region" description="Low complexity" evidence="1">
    <location>
        <begin position="206"/>
        <end position="217"/>
    </location>
</feature>
<dbReference type="Pfam" id="PF13413">
    <property type="entry name" value="HTH_25"/>
    <property type="match status" value="1"/>
</dbReference>
<feature type="region of interest" description="Disordered" evidence="1">
    <location>
        <begin position="173"/>
        <end position="217"/>
    </location>
</feature>
<evidence type="ECO:0000313" key="3">
    <source>
        <dbReference type="EMBL" id="QKE89752.1"/>
    </source>
</evidence>
<dbReference type="InterPro" id="IPR050400">
    <property type="entry name" value="Bact_Cytoskel_RodZ"/>
</dbReference>
<dbReference type="GO" id="GO:0003677">
    <property type="term" value="F:DNA binding"/>
    <property type="evidence" value="ECO:0007669"/>
    <property type="project" value="InterPro"/>
</dbReference>
<organism evidence="3 4">
    <name type="scientific">Lichenicola cladoniae</name>
    <dbReference type="NCBI Taxonomy" id="1484109"/>
    <lineage>
        <taxon>Bacteria</taxon>
        <taxon>Pseudomonadati</taxon>
        <taxon>Pseudomonadota</taxon>
        <taxon>Alphaproteobacteria</taxon>
        <taxon>Acetobacterales</taxon>
        <taxon>Acetobacteraceae</taxon>
        <taxon>Lichenicola</taxon>
    </lineage>
</organism>
<gene>
    <name evidence="3" type="ORF">HN018_06610</name>
</gene>
<dbReference type="KEGG" id="lck:HN018_06610"/>
<evidence type="ECO:0000259" key="2">
    <source>
        <dbReference type="Pfam" id="PF13464"/>
    </source>
</evidence>
<sequence length="357" mass="36624">MTTIEQADQSRPGIVDTSKLPVGAALRMKREQLGWMLPDVAAWLRIKLSYLEALESGQVGKLPGNTYALGFLRAYAGMLGLDAEDISRRFRHETKDINRKPELAFPAPVPERGVPAGAVLLLGAVLIAGAYVAWYEFTGHEQVQPHDVPPVPTAMLPGAPSKVPAASPQVATVMPGPNQVPSPLPPSAADDAPATQPPVSAEASRPAMAEPVPAAPPAAKTVPLPAPVPVAPPAAAPAVAPPPAAVTVPAGIPGQITLKALATSWVQVRQVGGKVLYDHVLQPGESWAVPADAGAVTLTTGNAGGLTLMADGTTTPVLGRNGAVRRNIPLDASSIRDGSIATDSVAPKVAKPVPASN</sequence>
<evidence type="ECO:0000256" key="1">
    <source>
        <dbReference type="SAM" id="MobiDB-lite"/>
    </source>
</evidence>
<dbReference type="EMBL" id="CP053708">
    <property type="protein sequence ID" value="QKE89752.1"/>
    <property type="molecule type" value="Genomic_DNA"/>
</dbReference>
<keyword evidence="4" id="KW-1185">Reference proteome</keyword>
<dbReference type="AlphaFoldDB" id="A0A6M8HN31"/>
<protein>
    <submittedName>
        <fullName evidence="3">Helix-turn-helix domain-containing protein</fullName>
    </submittedName>
</protein>
<dbReference type="Gene3D" id="1.10.260.40">
    <property type="entry name" value="lambda repressor-like DNA-binding domains"/>
    <property type="match status" value="1"/>
</dbReference>